<proteinExistence type="predicted"/>
<dbReference type="AlphaFoldDB" id="A0A1G4IMC2"/>
<dbReference type="Pfam" id="PF14475">
    <property type="entry name" value="Mso1_Sec1_bdg"/>
    <property type="match status" value="1"/>
</dbReference>
<dbReference type="OrthoDB" id="4094515at2759"/>
<feature type="region of interest" description="Disordered" evidence="1">
    <location>
        <begin position="74"/>
        <end position="177"/>
    </location>
</feature>
<keyword evidence="4" id="KW-1185">Reference proteome</keyword>
<evidence type="ECO:0000313" key="3">
    <source>
        <dbReference type="EMBL" id="SCU77520.1"/>
    </source>
</evidence>
<protein>
    <submittedName>
        <fullName evidence="3">LANO_0A00584g1_1</fullName>
    </submittedName>
</protein>
<evidence type="ECO:0000259" key="2">
    <source>
        <dbReference type="Pfam" id="PF14475"/>
    </source>
</evidence>
<gene>
    <name evidence="3" type="ORF">LANO_0A00584G</name>
</gene>
<feature type="compositionally biased region" description="Low complexity" evidence="1">
    <location>
        <begin position="133"/>
        <end position="156"/>
    </location>
</feature>
<name>A0A1G4IMC2_9SACH</name>
<feature type="domain" description="Mso1 N-terminal" evidence="2">
    <location>
        <begin position="26"/>
        <end position="67"/>
    </location>
</feature>
<accession>A0A1G4IMC2</accession>
<feature type="compositionally biased region" description="Basic and acidic residues" evidence="1">
    <location>
        <begin position="87"/>
        <end position="103"/>
    </location>
</feature>
<evidence type="ECO:0000256" key="1">
    <source>
        <dbReference type="SAM" id="MobiDB-lite"/>
    </source>
</evidence>
<dbReference type="InterPro" id="IPR028095">
    <property type="entry name" value="Mso1_N_dom"/>
</dbReference>
<dbReference type="Proteomes" id="UP000189911">
    <property type="component" value="Chromosome A"/>
</dbReference>
<reference evidence="4" key="1">
    <citation type="submission" date="2016-03" db="EMBL/GenBank/DDBJ databases">
        <authorList>
            <person name="Devillers Hugo."/>
        </authorList>
    </citation>
    <scope>NUCLEOTIDE SEQUENCE [LARGE SCALE GENOMIC DNA]</scope>
</reference>
<evidence type="ECO:0000313" key="4">
    <source>
        <dbReference type="Proteomes" id="UP000189911"/>
    </source>
</evidence>
<dbReference type="EMBL" id="LT598449">
    <property type="protein sequence ID" value="SCU77520.1"/>
    <property type="molecule type" value="Genomic_DNA"/>
</dbReference>
<sequence>MSSTVSQKPTKFWSKVKSSTKSFSSSFAQLSIKQERDGDTPTTTVVHKALVKFYSHQEPFQGFPDWLGHKEELPDEQKILRKHKDHHHDPRAPAKAHTAETETSRTQPVSPAATARPTAGTDFRGIYKSSLGSRVAHSSSAPPSSVPVSSDTSMSSRAPPPTQRTSSMLMRERLKRK</sequence>
<organism evidence="3 4">
    <name type="scientific">Lachancea nothofagi CBS 11611</name>
    <dbReference type="NCBI Taxonomy" id="1266666"/>
    <lineage>
        <taxon>Eukaryota</taxon>
        <taxon>Fungi</taxon>
        <taxon>Dikarya</taxon>
        <taxon>Ascomycota</taxon>
        <taxon>Saccharomycotina</taxon>
        <taxon>Saccharomycetes</taxon>
        <taxon>Saccharomycetales</taxon>
        <taxon>Saccharomycetaceae</taxon>
        <taxon>Lachancea</taxon>
    </lineage>
</organism>